<dbReference type="Pfam" id="PF25598">
    <property type="entry name" value="ARM_PUB"/>
    <property type="match status" value="1"/>
</dbReference>
<feature type="domain" description="U-box" evidence="6">
    <location>
        <begin position="28"/>
        <end position="102"/>
    </location>
</feature>
<dbReference type="InterPro" id="IPR013083">
    <property type="entry name" value="Znf_RING/FYVE/PHD"/>
</dbReference>
<evidence type="ECO:0000313" key="7">
    <source>
        <dbReference type="Proteomes" id="UP000228380"/>
    </source>
</evidence>
<dbReference type="Pfam" id="PF04564">
    <property type="entry name" value="U-box"/>
    <property type="match status" value="1"/>
</dbReference>
<name>A0A8B7CFZ0_PHODC</name>
<dbReference type="InterPro" id="IPR016024">
    <property type="entry name" value="ARM-type_fold"/>
</dbReference>
<evidence type="ECO:0000256" key="3">
    <source>
        <dbReference type="ARBA" id="ARBA00022679"/>
    </source>
</evidence>
<dbReference type="InterPro" id="IPR045185">
    <property type="entry name" value="PUB22/23/24-like"/>
</dbReference>
<dbReference type="GO" id="GO:0061630">
    <property type="term" value="F:ubiquitin protein ligase activity"/>
    <property type="evidence" value="ECO:0007669"/>
    <property type="project" value="UniProtKB-UniRule"/>
</dbReference>
<reference evidence="7" key="1">
    <citation type="journal article" date="2019" name="Nat. Commun.">
        <title>Genome-wide association mapping of date palm fruit traits.</title>
        <authorList>
            <person name="Hazzouri K.M."/>
            <person name="Gros-Balthazard M."/>
            <person name="Flowers J.M."/>
            <person name="Copetti D."/>
            <person name="Lemansour A."/>
            <person name="Lebrun M."/>
            <person name="Masmoudi K."/>
            <person name="Ferrand S."/>
            <person name="Dhar M.I."/>
            <person name="Fresquez Z.A."/>
            <person name="Rosas U."/>
            <person name="Zhang J."/>
            <person name="Talag J."/>
            <person name="Lee S."/>
            <person name="Kudrna D."/>
            <person name="Powell R.F."/>
            <person name="Leitch I.J."/>
            <person name="Krueger R.R."/>
            <person name="Wing R.A."/>
            <person name="Amiri K.M.A."/>
            <person name="Purugganan M.D."/>
        </authorList>
    </citation>
    <scope>NUCLEOTIDE SEQUENCE [LARGE SCALE GENOMIC DNA]</scope>
    <source>
        <strain evidence="7">cv. Khalas</strain>
    </source>
</reference>
<accession>A0A8B7CFZ0</accession>
<dbReference type="UniPathway" id="UPA00143"/>
<evidence type="ECO:0000256" key="4">
    <source>
        <dbReference type="ARBA" id="ARBA00022786"/>
    </source>
</evidence>
<dbReference type="GO" id="GO:0016567">
    <property type="term" value="P:protein ubiquitination"/>
    <property type="evidence" value="ECO:0007669"/>
    <property type="project" value="UniProtKB-UniRule"/>
</dbReference>
<dbReference type="InterPro" id="IPR058678">
    <property type="entry name" value="ARM_PUB"/>
</dbReference>
<dbReference type="GeneID" id="103713384"/>
<dbReference type="Gene3D" id="1.25.10.10">
    <property type="entry name" value="Leucine-rich Repeat Variant"/>
    <property type="match status" value="1"/>
</dbReference>
<protein>
    <recommendedName>
        <fullName evidence="5 6">U-box domain-containing protein</fullName>
        <ecNumber evidence="5">2.3.2.27</ecNumber>
    </recommendedName>
    <alternativeName>
        <fullName evidence="5">RING-type E3 ubiquitin transferase PUB</fullName>
    </alternativeName>
</protein>
<evidence type="ECO:0000256" key="2">
    <source>
        <dbReference type="ARBA" id="ARBA00004906"/>
    </source>
</evidence>
<dbReference type="KEGG" id="pda:103713384"/>
<evidence type="ECO:0000259" key="6">
    <source>
        <dbReference type="PROSITE" id="PS51698"/>
    </source>
</evidence>
<dbReference type="InterPro" id="IPR045210">
    <property type="entry name" value="RING-Ubox_PUB"/>
</dbReference>
<comment type="pathway">
    <text evidence="2 5">Protein modification; protein ubiquitination.</text>
</comment>
<dbReference type="CDD" id="cd16664">
    <property type="entry name" value="RING-Ubox_PUB"/>
    <property type="match status" value="1"/>
</dbReference>
<evidence type="ECO:0000256" key="5">
    <source>
        <dbReference type="RuleBase" id="RU369093"/>
    </source>
</evidence>
<dbReference type="SUPFAM" id="SSF48371">
    <property type="entry name" value="ARM repeat"/>
    <property type="match status" value="1"/>
</dbReference>
<keyword evidence="3 5" id="KW-0808">Transferase</keyword>
<dbReference type="Proteomes" id="UP000228380">
    <property type="component" value="Chromosome 6"/>
</dbReference>
<dbReference type="PANTHER" id="PTHR22849:SF161">
    <property type="entry name" value="U-BOX DOMAIN-CONTAINING PROTEIN"/>
    <property type="match status" value="1"/>
</dbReference>
<dbReference type="PANTHER" id="PTHR22849">
    <property type="entry name" value="WDSAM1 PROTEIN"/>
    <property type="match status" value="1"/>
</dbReference>
<gene>
    <name evidence="8" type="primary">LOC103713384</name>
</gene>
<dbReference type="GO" id="GO:0006952">
    <property type="term" value="P:defense response"/>
    <property type="evidence" value="ECO:0007669"/>
    <property type="project" value="UniProtKB-ARBA"/>
</dbReference>
<comment type="catalytic activity">
    <reaction evidence="1 5">
        <text>S-ubiquitinyl-[E2 ubiquitin-conjugating enzyme]-L-cysteine + [acceptor protein]-L-lysine = [E2 ubiquitin-conjugating enzyme]-L-cysteine + N(6)-ubiquitinyl-[acceptor protein]-L-lysine.</text>
        <dbReference type="EC" id="2.3.2.27"/>
    </reaction>
</comment>
<dbReference type="AlphaFoldDB" id="A0A8B7CFZ0"/>
<dbReference type="Gene3D" id="3.30.40.10">
    <property type="entry name" value="Zinc/RING finger domain, C3HC4 (zinc finger)"/>
    <property type="match status" value="1"/>
</dbReference>
<dbReference type="EC" id="2.3.2.27" evidence="5"/>
<dbReference type="InterPro" id="IPR003613">
    <property type="entry name" value="Ubox_domain"/>
</dbReference>
<keyword evidence="4 5" id="KW-0833">Ubl conjugation pathway</keyword>
<sequence length="445" mass="49020">MASTWRTRKADQKTNLAKRRSPNIAEVSIPTHFRCPISLELMKDPVTVSTGITYDRQSIETWLDMGNTTCPVTNQDLEVEDLIPNHSIRRMIQDWCVANHSYGIERIPTPKIPVTPAQASEILSGIAAASRRGETTKCRELAVKVKAFAKESERNRRCFMSHGAGRALAASFSAFAAGPLENSKTGVLEDILSALVFMHPLDEETAWHIGSPESLDSIVLILKCGDLAGRLGAVLVVKELVSANGEWVEVMANTKGLIEALVKLIKEPIFPQATKASLVATYYMVNSDVERMASRFVDLGLVPVLLEILVDSEKSMCEKALAVLSGLLSCEEGREKAYEHALTMPVLVKKMFRVSDMATEFVVSALWKLCKNYNEEEAEEGGRRGESLVEALQVGAFQKLLLLLQVGCSGSAKEKATDLLKLLNGYRGRAECIDTMDFKGLKRPF</sequence>
<evidence type="ECO:0000313" key="8">
    <source>
        <dbReference type="RefSeq" id="XP_008798516.1"/>
    </source>
</evidence>
<dbReference type="SMART" id="SM00504">
    <property type="entry name" value="Ubox"/>
    <property type="match status" value="1"/>
</dbReference>
<proteinExistence type="predicted"/>
<organism evidence="7 8">
    <name type="scientific">Phoenix dactylifera</name>
    <name type="common">Date palm</name>
    <dbReference type="NCBI Taxonomy" id="42345"/>
    <lineage>
        <taxon>Eukaryota</taxon>
        <taxon>Viridiplantae</taxon>
        <taxon>Streptophyta</taxon>
        <taxon>Embryophyta</taxon>
        <taxon>Tracheophyta</taxon>
        <taxon>Spermatophyta</taxon>
        <taxon>Magnoliopsida</taxon>
        <taxon>Liliopsida</taxon>
        <taxon>Arecaceae</taxon>
        <taxon>Coryphoideae</taxon>
        <taxon>Phoeniceae</taxon>
        <taxon>Phoenix</taxon>
    </lineage>
</organism>
<keyword evidence="7" id="KW-1185">Reference proteome</keyword>
<dbReference type="PROSITE" id="PS51698">
    <property type="entry name" value="U_BOX"/>
    <property type="match status" value="1"/>
</dbReference>
<comment type="function">
    <text evidence="5">Functions as an E3 ubiquitin ligase.</text>
</comment>
<dbReference type="OrthoDB" id="10064100at2759"/>
<reference evidence="8" key="2">
    <citation type="submission" date="2025-08" db="UniProtKB">
        <authorList>
            <consortium name="RefSeq"/>
        </authorList>
    </citation>
    <scope>IDENTIFICATION</scope>
    <source>
        <tissue evidence="8">Young leaves</tissue>
    </source>
</reference>
<dbReference type="InterPro" id="IPR011989">
    <property type="entry name" value="ARM-like"/>
</dbReference>
<dbReference type="SUPFAM" id="SSF57850">
    <property type="entry name" value="RING/U-box"/>
    <property type="match status" value="1"/>
</dbReference>
<dbReference type="FunFam" id="3.30.40.10:FF:000437">
    <property type="entry name" value="RING-type E3 ubiquitin transferase"/>
    <property type="match status" value="1"/>
</dbReference>
<dbReference type="RefSeq" id="XP_008798516.1">
    <property type="nucleotide sequence ID" value="XM_008800294.4"/>
</dbReference>
<evidence type="ECO:0000256" key="1">
    <source>
        <dbReference type="ARBA" id="ARBA00000900"/>
    </source>
</evidence>